<keyword evidence="2" id="KW-0472">Membrane</keyword>
<evidence type="ECO:0000313" key="4">
    <source>
        <dbReference type="EMBL" id="TLQ49077.1"/>
    </source>
</evidence>
<dbReference type="EMBL" id="VBSP01000004">
    <property type="protein sequence ID" value="TLQ49077.1"/>
    <property type="molecule type" value="Genomic_DNA"/>
</dbReference>
<keyword evidence="2" id="KW-1133">Transmembrane helix</keyword>
<keyword evidence="4" id="KW-0378">Hydrolase</keyword>
<dbReference type="SUPFAM" id="SSF56601">
    <property type="entry name" value="beta-lactamase/transpeptidase-like"/>
    <property type="match status" value="1"/>
</dbReference>
<proteinExistence type="predicted"/>
<feature type="domain" description="Beta-lactamase class A catalytic" evidence="3">
    <location>
        <begin position="253"/>
        <end position="451"/>
    </location>
</feature>
<dbReference type="Pfam" id="PF13354">
    <property type="entry name" value="Beta-lactamase2"/>
    <property type="match status" value="1"/>
</dbReference>
<reference evidence="4 5" key="1">
    <citation type="submission" date="2019-05" db="EMBL/GenBank/DDBJ databases">
        <title>The metagenome of a microbial culture collection derived from dairy environment covers the genomic content of the human microbiome.</title>
        <authorList>
            <person name="Roder T."/>
            <person name="Wuthrich D."/>
            <person name="Sattari Z."/>
            <person name="Von Ah U."/>
            <person name="Bar C."/>
            <person name="Ronchi F."/>
            <person name="Macpherson A.J."/>
            <person name="Ganal-Vonarburg S.C."/>
            <person name="Bruggmann R."/>
            <person name="Vergeres G."/>
        </authorList>
    </citation>
    <scope>NUCLEOTIDE SEQUENCE [LARGE SCALE GENOMIC DNA]</scope>
    <source>
        <strain evidence="4 5">FAM 24227</strain>
    </source>
</reference>
<feature type="compositionally biased region" description="Acidic residues" evidence="1">
    <location>
        <begin position="134"/>
        <end position="150"/>
    </location>
</feature>
<feature type="region of interest" description="Disordered" evidence="1">
    <location>
        <begin position="31"/>
        <end position="206"/>
    </location>
</feature>
<dbReference type="PANTHER" id="PTHR35333">
    <property type="entry name" value="BETA-LACTAMASE"/>
    <property type="match status" value="1"/>
</dbReference>
<evidence type="ECO:0000256" key="1">
    <source>
        <dbReference type="SAM" id="MobiDB-lite"/>
    </source>
</evidence>
<dbReference type="GO" id="GO:0030655">
    <property type="term" value="P:beta-lactam antibiotic catabolic process"/>
    <property type="evidence" value="ECO:0007669"/>
    <property type="project" value="InterPro"/>
</dbReference>
<accession>A0A5R9EN77</accession>
<dbReference type="RefSeq" id="WP_138403787.1">
    <property type="nucleotide sequence ID" value="NZ_VBSP01000004.1"/>
</dbReference>
<feature type="compositionally biased region" description="Low complexity" evidence="1">
    <location>
        <begin position="48"/>
        <end position="64"/>
    </location>
</feature>
<evidence type="ECO:0000259" key="3">
    <source>
        <dbReference type="Pfam" id="PF13354"/>
    </source>
</evidence>
<dbReference type="Proteomes" id="UP000306420">
    <property type="component" value="Unassembled WGS sequence"/>
</dbReference>
<dbReference type="PANTHER" id="PTHR35333:SF3">
    <property type="entry name" value="BETA-LACTAMASE-TYPE TRANSPEPTIDASE FOLD CONTAINING PROTEIN"/>
    <property type="match status" value="1"/>
</dbReference>
<evidence type="ECO:0000313" key="5">
    <source>
        <dbReference type="Proteomes" id="UP000306420"/>
    </source>
</evidence>
<name>A0A5R9EN77_9LACT</name>
<feature type="compositionally biased region" description="Acidic residues" evidence="1">
    <location>
        <begin position="98"/>
        <end position="124"/>
    </location>
</feature>
<dbReference type="InterPro" id="IPR000871">
    <property type="entry name" value="Beta-lactam_class-A"/>
</dbReference>
<dbReference type="InterPro" id="IPR012338">
    <property type="entry name" value="Beta-lactam/transpept-like"/>
</dbReference>
<feature type="compositionally biased region" description="Polar residues" evidence="1">
    <location>
        <begin position="80"/>
        <end position="89"/>
    </location>
</feature>
<comment type="caution">
    <text evidence="4">The sequence shown here is derived from an EMBL/GenBank/DDBJ whole genome shotgun (WGS) entry which is preliminary data.</text>
</comment>
<feature type="compositionally biased region" description="Acidic residues" evidence="1">
    <location>
        <begin position="65"/>
        <end position="79"/>
    </location>
</feature>
<feature type="transmembrane region" description="Helical" evidence="2">
    <location>
        <begin position="7"/>
        <end position="27"/>
    </location>
</feature>
<dbReference type="InterPro" id="IPR045155">
    <property type="entry name" value="Beta-lactam_cat"/>
</dbReference>
<feature type="compositionally biased region" description="Polar residues" evidence="1">
    <location>
        <begin position="35"/>
        <end position="47"/>
    </location>
</feature>
<dbReference type="Gene3D" id="3.40.710.10">
    <property type="entry name" value="DD-peptidase/beta-lactamase superfamily"/>
    <property type="match status" value="1"/>
</dbReference>
<feature type="compositionally biased region" description="Low complexity" evidence="1">
    <location>
        <begin position="177"/>
        <end position="189"/>
    </location>
</feature>
<keyword evidence="2" id="KW-0812">Transmembrane</keyword>
<organism evidence="4 5">
    <name type="scientific">Ruoffia tabacinasalis</name>
    <dbReference type="NCBI Taxonomy" id="87458"/>
    <lineage>
        <taxon>Bacteria</taxon>
        <taxon>Bacillati</taxon>
        <taxon>Bacillota</taxon>
        <taxon>Bacilli</taxon>
        <taxon>Lactobacillales</taxon>
        <taxon>Aerococcaceae</taxon>
        <taxon>Ruoffia</taxon>
    </lineage>
</organism>
<dbReference type="GO" id="GO:0046677">
    <property type="term" value="P:response to antibiotic"/>
    <property type="evidence" value="ECO:0007669"/>
    <property type="project" value="InterPro"/>
</dbReference>
<feature type="compositionally biased region" description="Acidic residues" evidence="1">
    <location>
        <begin position="160"/>
        <end position="176"/>
    </location>
</feature>
<dbReference type="AlphaFoldDB" id="A0A5R9EN77"/>
<dbReference type="OrthoDB" id="2134071at2"/>
<sequence>MQNNQNLRWGLIILIVIGFTFILYLNYDSKGEAPSKTSSQDVSSQANQSSEETVESVSEASSQTDESELESESDVETTLDVDTTNQSNRVAVVPSQSSEEESDSSESSSEDESREEDETNEAESEASSASSESSSEDESIEEDETNESESEASSTSSESSSEDESTEEDETSESDSEASIASSESSSQDESQEDESTESSSESELTFDDIYQTDLMDENGIEPLDLDAYKNMADVIDQTLTEFNVNSSKISLAYYNFHNDEHYYLNENELFTAASITKVPLSALYIDLINSGEYQLDSELDYSEALFEAGAGNITNGPLENSYRIEELITEAVTHSDNTAMNILKAEYDKEFGNFREDILTFAGIDEKPEDFLNNNLSSAYITEQVLIKIAQDESYSDLINLMFETSPAQLFTSYVNNEMMANKFGRYEQAVNDSGIYYENNQPQYALVVLSDNINQADQFLEVMNLRVNQWFRAHN</sequence>
<dbReference type="GO" id="GO:0008800">
    <property type="term" value="F:beta-lactamase activity"/>
    <property type="evidence" value="ECO:0007669"/>
    <property type="project" value="InterPro"/>
</dbReference>
<evidence type="ECO:0000256" key="2">
    <source>
        <dbReference type="SAM" id="Phobius"/>
    </source>
</evidence>
<protein>
    <submittedName>
        <fullName evidence="4">Serine hydrolase</fullName>
    </submittedName>
</protein>
<gene>
    <name evidence="4" type="ORF">FEZ33_02330</name>
</gene>